<dbReference type="Proteomes" id="UP001432322">
    <property type="component" value="Unassembled WGS sequence"/>
</dbReference>
<dbReference type="PANTHER" id="PTHR48043:SF23">
    <property type="entry name" value="UDP-GLUCURONOSYLTRANSFERASE"/>
    <property type="match status" value="1"/>
</dbReference>
<comment type="caution">
    <text evidence="7">The sequence shown here is derived from an EMBL/GenBank/DDBJ whole genome shotgun (WGS) entry which is preliminary data.</text>
</comment>
<feature type="non-terminal residue" evidence="7">
    <location>
        <position position="198"/>
    </location>
</feature>
<evidence type="ECO:0000256" key="4">
    <source>
        <dbReference type="ARBA" id="ARBA00022679"/>
    </source>
</evidence>
<comment type="catalytic activity">
    <reaction evidence="6">
        <text>glucuronate acceptor + UDP-alpha-D-glucuronate = acceptor beta-D-glucuronoside + UDP + H(+)</text>
        <dbReference type="Rhea" id="RHEA:21032"/>
        <dbReference type="ChEBI" id="CHEBI:15378"/>
        <dbReference type="ChEBI" id="CHEBI:58052"/>
        <dbReference type="ChEBI" id="CHEBI:58223"/>
        <dbReference type="ChEBI" id="CHEBI:132367"/>
        <dbReference type="ChEBI" id="CHEBI:132368"/>
        <dbReference type="EC" id="2.4.1.17"/>
    </reaction>
</comment>
<evidence type="ECO:0000313" key="8">
    <source>
        <dbReference type="Proteomes" id="UP001432322"/>
    </source>
</evidence>
<dbReference type="Pfam" id="PF00201">
    <property type="entry name" value="UDPGT"/>
    <property type="match status" value="1"/>
</dbReference>
<evidence type="ECO:0000256" key="3">
    <source>
        <dbReference type="ARBA" id="ARBA00022676"/>
    </source>
</evidence>
<accession>A0AAV5V9C5</accession>
<name>A0AAV5V9C5_9BILA</name>
<dbReference type="InterPro" id="IPR002213">
    <property type="entry name" value="UDP_glucos_trans"/>
</dbReference>
<dbReference type="GO" id="GO:0015020">
    <property type="term" value="F:glucuronosyltransferase activity"/>
    <property type="evidence" value="ECO:0007669"/>
    <property type="project" value="UniProtKB-EC"/>
</dbReference>
<gene>
    <name evidence="7" type="ORF">PFISCL1PPCAC_7253</name>
</gene>
<proteinExistence type="inferred from homology"/>
<evidence type="ECO:0000313" key="7">
    <source>
        <dbReference type="EMBL" id="GMT15956.1"/>
    </source>
</evidence>
<keyword evidence="8" id="KW-1185">Reference proteome</keyword>
<evidence type="ECO:0000256" key="5">
    <source>
        <dbReference type="ARBA" id="ARBA00022729"/>
    </source>
</evidence>
<keyword evidence="5" id="KW-0732">Signal</keyword>
<organism evidence="7 8">
    <name type="scientific">Pristionchus fissidentatus</name>
    <dbReference type="NCBI Taxonomy" id="1538716"/>
    <lineage>
        <taxon>Eukaryota</taxon>
        <taxon>Metazoa</taxon>
        <taxon>Ecdysozoa</taxon>
        <taxon>Nematoda</taxon>
        <taxon>Chromadorea</taxon>
        <taxon>Rhabditida</taxon>
        <taxon>Rhabditina</taxon>
        <taxon>Diplogasteromorpha</taxon>
        <taxon>Diplogasteroidea</taxon>
        <taxon>Neodiplogasteridae</taxon>
        <taxon>Pristionchus</taxon>
    </lineage>
</organism>
<evidence type="ECO:0000256" key="6">
    <source>
        <dbReference type="ARBA" id="ARBA00047475"/>
    </source>
</evidence>
<protein>
    <recommendedName>
        <fullName evidence="2">glucuronosyltransferase</fullName>
        <ecNumber evidence="2">2.4.1.17</ecNumber>
    </recommendedName>
</protein>
<evidence type="ECO:0000256" key="2">
    <source>
        <dbReference type="ARBA" id="ARBA00012544"/>
    </source>
</evidence>
<dbReference type="EMBL" id="BTSY01000002">
    <property type="protein sequence ID" value="GMT15956.1"/>
    <property type="molecule type" value="Genomic_DNA"/>
</dbReference>
<evidence type="ECO:0000256" key="1">
    <source>
        <dbReference type="ARBA" id="ARBA00009995"/>
    </source>
</evidence>
<dbReference type="PANTHER" id="PTHR48043">
    <property type="entry name" value="EG:EG0003.4 PROTEIN-RELATED"/>
    <property type="match status" value="1"/>
</dbReference>
<keyword evidence="4" id="KW-0808">Transferase</keyword>
<comment type="similarity">
    <text evidence="1">Belongs to the UDP-glycosyltransferase family.</text>
</comment>
<sequence>LDCSKKYDIFFCSYAPTENKNMLFDMSNFNPVYPLLIGYYMSIIYRMSCENVLNKPGLMEKLRNEKFDVYITENLDLCGTAIGHAIAPKSTIGALSSSLYGDHFEDYGIPEALSYRPSSLMSSFDAHSFYDRALNIYARLLFRIMNFWFNRRTIDGLMRERFGTEYPSIAKQSANVANIFTNSEPLIDFATPTLSRVI</sequence>
<reference evidence="7" key="1">
    <citation type="submission" date="2023-10" db="EMBL/GenBank/DDBJ databases">
        <title>Genome assembly of Pristionchus species.</title>
        <authorList>
            <person name="Yoshida K."/>
            <person name="Sommer R.J."/>
        </authorList>
    </citation>
    <scope>NUCLEOTIDE SEQUENCE</scope>
    <source>
        <strain evidence="7">RS5133</strain>
    </source>
</reference>
<keyword evidence="3" id="KW-0328">Glycosyltransferase</keyword>
<dbReference type="InterPro" id="IPR050271">
    <property type="entry name" value="UDP-glycosyltransferase"/>
</dbReference>
<dbReference type="AlphaFoldDB" id="A0AAV5V9C5"/>
<feature type="non-terminal residue" evidence="7">
    <location>
        <position position="1"/>
    </location>
</feature>
<dbReference type="EC" id="2.4.1.17" evidence="2"/>
<dbReference type="SUPFAM" id="SSF53756">
    <property type="entry name" value="UDP-Glycosyltransferase/glycogen phosphorylase"/>
    <property type="match status" value="1"/>
</dbReference>